<reference evidence="3" key="1">
    <citation type="journal article" date="2019" name="Int. J. Syst. Evol. Microbiol.">
        <title>The Global Catalogue of Microorganisms (GCM) 10K type strain sequencing project: providing services to taxonomists for standard genome sequencing and annotation.</title>
        <authorList>
            <consortium name="The Broad Institute Genomics Platform"/>
            <consortium name="The Broad Institute Genome Sequencing Center for Infectious Disease"/>
            <person name="Wu L."/>
            <person name="Ma J."/>
        </authorList>
    </citation>
    <scope>NUCLEOTIDE SEQUENCE [LARGE SCALE GENOMIC DNA]</scope>
    <source>
        <strain evidence="3">JCM 9651</strain>
    </source>
</reference>
<evidence type="ECO:0000313" key="2">
    <source>
        <dbReference type="EMBL" id="GAA3374953.1"/>
    </source>
</evidence>
<dbReference type="Proteomes" id="UP001499990">
    <property type="component" value="Unassembled WGS sequence"/>
</dbReference>
<sequence length="58" mass="6260">MPGHATISRTLTRGQAGPYQPQAAIAAVHDEAEHTDATDRPQILAPYDSSNSSGRTRW</sequence>
<protein>
    <submittedName>
        <fullName evidence="2">Uncharacterized protein</fullName>
    </submittedName>
</protein>
<comment type="caution">
    <text evidence="2">The sequence shown here is derived from an EMBL/GenBank/DDBJ whole genome shotgun (WGS) entry which is preliminary data.</text>
</comment>
<accession>A0ABP6SFZ0</accession>
<proteinExistence type="predicted"/>
<feature type="region of interest" description="Disordered" evidence="1">
    <location>
        <begin position="1"/>
        <end position="20"/>
    </location>
</feature>
<feature type="region of interest" description="Disordered" evidence="1">
    <location>
        <begin position="28"/>
        <end position="58"/>
    </location>
</feature>
<keyword evidence="3" id="KW-1185">Reference proteome</keyword>
<organism evidence="2 3">
    <name type="scientific">Streptomyces sannanensis</name>
    <dbReference type="NCBI Taxonomy" id="285536"/>
    <lineage>
        <taxon>Bacteria</taxon>
        <taxon>Bacillati</taxon>
        <taxon>Actinomycetota</taxon>
        <taxon>Actinomycetes</taxon>
        <taxon>Kitasatosporales</taxon>
        <taxon>Streptomycetaceae</taxon>
        <taxon>Streptomyces</taxon>
    </lineage>
</organism>
<feature type="compositionally biased region" description="Polar residues" evidence="1">
    <location>
        <begin position="48"/>
        <end position="58"/>
    </location>
</feature>
<name>A0ABP6SFZ0_9ACTN</name>
<gene>
    <name evidence="2" type="ORF">GCM10020367_40820</name>
</gene>
<evidence type="ECO:0000256" key="1">
    <source>
        <dbReference type="SAM" id="MobiDB-lite"/>
    </source>
</evidence>
<evidence type="ECO:0000313" key="3">
    <source>
        <dbReference type="Proteomes" id="UP001499990"/>
    </source>
</evidence>
<feature type="compositionally biased region" description="Basic and acidic residues" evidence="1">
    <location>
        <begin position="28"/>
        <end position="39"/>
    </location>
</feature>
<dbReference type="EMBL" id="BAAAYL010000001">
    <property type="protein sequence ID" value="GAA3374953.1"/>
    <property type="molecule type" value="Genomic_DNA"/>
</dbReference>